<reference evidence="3 4" key="1">
    <citation type="journal article" date="2019" name="Sci. Data">
        <title>Hybrid genome assembly and annotation of Danionella translucida.</title>
        <authorList>
            <person name="Kadobianskyi M."/>
            <person name="Schulze L."/>
            <person name="Schuelke M."/>
            <person name="Judkewitz B."/>
        </authorList>
    </citation>
    <scope>NUCLEOTIDE SEQUENCE [LARGE SCALE GENOMIC DNA]</scope>
    <source>
        <strain evidence="3 4">Bolton</strain>
    </source>
</reference>
<dbReference type="InterPro" id="IPR029039">
    <property type="entry name" value="Flavoprotein-like_sf"/>
</dbReference>
<dbReference type="GO" id="GO:0030586">
    <property type="term" value="F:[methionine synthase] reductase (NADPH) activity"/>
    <property type="evidence" value="ECO:0007669"/>
    <property type="project" value="TreeGrafter"/>
</dbReference>
<feature type="domain" description="Flavodoxin-like" evidence="2">
    <location>
        <begin position="9"/>
        <end position="152"/>
    </location>
</feature>
<dbReference type="Proteomes" id="UP000316079">
    <property type="component" value="Unassembled WGS sequence"/>
</dbReference>
<evidence type="ECO:0000313" key="4">
    <source>
        <dbReference type="Proteomes" id="UP000316079"/>
    </source>
</evidence>
<dbReference type="GO" id="GO:0005829">
    <property type="term" value="C:cytosol"/>
    <property type="evidence" value="ECO:0007669"/>
    <property type="project" value="TreeGrafter"/>
</dbReference>
<keyword evidence="1" id="KW-0285">Flavoprotein</keyword>
<dbReference type="GO" id="GO:0050667">
    <property type="term" value="P:homocysteine metabolic process"/>
    <property type="evidence" value="ECO:0007669"/>
    <property type="project" value="TreeGrafter"/>
</dbReference>
<name>A0A553RNX8_9TELE</name>
<dbReference type="PRINTS" id="PR00369">
    <property type="entry name" value="FLAVODOXIN"/>
</dbReference>
<dbReference type="OrthoDB" id="1856718at2759"/>
<dbReference type="Pfam" id="PF00258">
    <property type="entry name" value="Flavodoxin_1"/>
    <property type="match status" value="1"/>
</dbReference>
<evidence type="ECO:0000313" key="3">
    <source>
        <dbReference type="EMBL" id="TRZ03878.1"/>
    </source>
</evidence>
<protein>
    <recommendedName>
        <fullName evidence="2">Flavodoxin-like domain-containing protein</fullName>
    </recommendedName>
</protein>
<dbReference type="GO" id="GO:0010181">
    <property type="term" value="F:FMN binding"/>
    <property type="evidence" value="ECO:0007669"/>
    <property type="project" value="InterPro"/>
</dbReference>
<dbReference type="InterPro" id="IPR023173">
    <property type="entry name" value="NADPH_Cyt_P450_Rdtase_alpha"/>
</dbReference>
<dbReference type="Gene3D" id="3.40.50.360">
    <property type="match status" value="1"/>
</dbReference>
<dbReference type="GO" id="GO:0050660">
    <property type="term" value="F:flavin adenine dinucleotide binding"/>
    <property type="evidence" value="ECO:0007669"/>
    <property type="project" value="TreeGrafter"/>
</dbReference>
<organism evidence="3 4">
    <name type="scientific">Danionella cerebrum</name>
    <dbReference type="NCBI Taxonomy" id="2873325"/>
    <lineage>
        <taxon>Eukaryota</taxon>
        <taxon>Metazoa</taxon>
        <taxon>Chordata</taxon>
        <taxon>Craniata</taxon>
        <taxon>Vertebrata</taxon>
        <taxon>Euteleostomi</taxon>
        <taxon>Actinopterygii</taxon>
        <taxon>Neopterygii</taxon>
        <taxon>Teleostei</taxon>
        <taxon>Ostariophysi</taxon>
        <taxon>Cypriniformes</taxon>
        <taxon>Danionidae</taxon>
        <taxon>Danioninae</taxon>
        <taxon>Danionella</taxon>
    </lineage>
</organism>
<dbReference type="SUPFAM" id="SSF52218">
    <property type="entry name" value="Flavoproteins"/>
    <property type="match status" value="1"/>
</dbReference>
<dbReference type="Gene3D" id="1.20.990.10">
    <property type="entry name" value="NADPH-cytochrome p450 Reductase, Chain A, domain 3"/>
    <property type="match status" value="1"/>
</dbReference>
<dbReference type="PANTHER" id="PTHR19384:SF84">
    <property type="entry name" value="METHIONINE SYNTHASE REDUCTASE"/>
    <property type="match status" value="1"/>
</dbReference>
<evidence type="ECO:0000259" key="2">
    <source>
        <dbReference type="PROSITE" id="PS50902"/>
    </source>
</evidence>
<proteinExistence type="predicted"/>
<dbReference type="InterPro" id="IPR001094">
    <property type="entry name" value="Flavdoxin-like"/>
</dbReference>
<dbReference type="GO" id="GO:0009086">
    <property type="term" value="P:methionine biosynthetic process"/>
    <property type="evidence" value="ECO:0007669"/>
    <property type="project" value="TreeGrafter"/>
</dbReference>
<dbReference type="FunFam" id="3.40.50.360:FF:000059">
    <property type="entry name" value="5-methyltetrahydrofolate-homocysteine methyltransferase reductase"/>
    <property type="match status" value="1"/>
</dbReference>
<dbReference type="PROSITE" id="PS50902">
    <property type="entry name" value="FLAVODOXIN_LIKE"/>
    <property type="match status" value="1"/>
</dbReference>
<comment type="caution">
    <text evidence="3">The sequence shown here is derived from an EMBL/GenBank/DDBJ whole genome shotgun (WGS) entry which is preliminary data.</text>
</comment>
<gene>
    <name evidence="3" type="ORF">DNTS_017050</name>
</gene>
<dbReference type="AlphaFoldDB" id="A0A553RNX8"/>
<evidence type="ECO:0000256" key="1">
    <source>
        <dbReference type="ARBA" id="ARBA00022630"/>
    </source>
</evidence>
<accession>A0A553RNX8</accession>
<dbReference type="EMBL" id="SRMA01003059">
    <property type="protein sequence ID" value="TRZ03878.1"/>
    <property type="molecule type" value="Genomic_DNA"/>
</dbReference>
<dbReference type="InterPro" id="IPR008254">
    <property type="entry name" value="Flavodoxin/NO_synth"/>
</dbReference>
<keyword evidence="4" id="KW-1185">Reference proteome</keyword>
<dbReference type="PANTHER" id="PTHR19384">
    <property type="entry name" value="NITRIC OXIDE SYNTHASE-RELATED"/>
    <property type="match status" value="1"/>
</dbReference>
<dbReference type="STRING" id="623744.A0A553RNX8"/>
<sequence length="263" mass="28606">MPCEPAADFLILYGSQRGQAQSIAEEICQQAAEHGFTADTSCLSKVEEYNVDRETRPVVFVVSTTGDGDPPDTAQKFVRRIKNKSLPCNCMSHLYYALLALGDTNYANFCNGGKTIDTRLQQLGAKHFYATGHADDGTGLEVVVEPWVDGLWEALQNTLSNMSSSNEPLAAYTDCTQNGNYKSGTDQEQNLEVDLQLLKLTDSPQGNVHLSDCSKVETCSATSVPSLKDSMPPLSECSLSVPTLPPSYLDVHLVQTTVEVRTS</sequence>